<keyword evidence="3 5" id="KW-1133">Transmembrane helix</keyword>
<keyword evidence="9" id="KW-1185">Reference proteome</keyword>
<dbReference type="AlphaFoldDB" id="A0A815PDI6"/>
<feature type="transmembrane region" description="Helical" evidence="5">
    <location>
        <begin position="359"/>
        <end position="381"/>
    </location>
</feature>
<feature type="transmembrane region" description="Helical" evidence="5">
    <location>
        <begin position="94"/>
        <end position="116"/>
    </location>
</feature>
<dbReference type="InterPro" id="IPR005821">
    <property type="entry name" value="Ion_trans_dom"/>
</dbReference>
<keyword evidence="4 5" id="KW-0472">Membrane</keyword>
<evidence type="ECO:0000313" key="8">
    <source>
        <dbReference type="EMBL" id="CAF4322228.1"/>
    </source>
</evidence>
<evidence type="ECO:0000256" key="1">
    <source>
        <dbReference type="ARBA" id="ARBA00004141"/>
    </source>
</evidence>
<feature type="non-terminal residue" evidence="7">
    <location>
        <position position="1"/>
    </location>
</feature>
<keyword evidence="2 5" id="KW-0812">Transmembrane</keyword>
<evidence type="ECO:0000256" key="5">
    <source>
        <dbReference type="SAM" id="Phobius"/>
    </source>
</evidence>
<dbReference type="EMBL" id="CAJOBC010084780">
    <property type="protein sequence ID" value="CAF4322228.1"/>
    <property type="molecule type" value="Genomic_DNA"/>
</dbReference>
<evidence type="ECO:0000259" key="6">
    <source>
        <dbReference type="Pfam" id="PF00520"/>
    </source>
</evidence>
<feature type="transmembrane region" description="Helical" evidence="5">
    <location>
        <begin position="122"/>
        <end position="143"/>
    </location>
</feature>
<dbReference type="Gene3D" id="1.20.120.350">
    <property type="entry name" value="Voltage-gated potassium channels. Chain C"/>
    <property type="match status" value="1"/>
</dbReference>
<dbReference type="GO" id="GO:0070509">
    <property type="term" value="P:calcium ion import"/>
    <property type="evidence" value="ECO:0007669"/>
    <property type="project" value="TreeGrafter"/>
</dbReference>
<accession>A0A815PDI6</accession>
<dbReference type="Gene3D" id="1.10.287.70">
    <property type="match status" value="2"/>
</dbReference>
<dbReference type="Proteomes" id="UP000681722">
    <property type="component" value="Unassembled WGS sequence"/>
</dbReference>
<dbReference type="OrthoDB" id="416585at2759"/>
<feature type="transmembrane region" description="Helical" evidence="5">
    <location>
        <begin position="241"/>
        <end position="262"/>
    </location>
</feature>
<dbReference type="GO" id="GO:0086010">
    <property type="term" value="P:membrane depolarization during action potential"/>
    <property type="evidence" value="ECO:0007669"/>
    <property type="project" value="TreeGrafter"/>
</dbReference>
<reference evidence="7" key="1">
    <citation type="submission" date="2021-02" db="EMBL/GenBank/DDBJ databases">
        <authorList>
            <person name="Nowell W R."/>
        </authorList>
    </citation>
    <scope>NUCLEOTIDE SEQUENCE</scope>
</reference>
<organism evidence="7 9">
    <name type="scientific">Didymodactylos carnosus</name>
    <dbReference type="NCBI Taxonomy" id="1234261"/>
    <lineage>
        <taxon>Eukaryota</taxon>
        <taxon>Metazoa</taxon>
        <taxon>Spiralia</taxon>
        <taxon>Gnathifera</taxon>
        <taxon>Rotifera</taxon>
        <taxon>Eurotatoria</taxon>
        <taxon>Bdelloidea</taxon>
        <taxon>Philodinida</taxon>
        <taxon>Philodinidae</taxon>
        <taxon>Didymodactylos</taxon>
    </lineage>
</organism>
<evidence type="ECO:0000256" key="3">
    <source>
        <dbReference type="ARBA" id="ARBA00022989"/>
    </source>
</evidence>
<dbReference type="InterPro" id="IPR043203">
    <property type="entry name" value="VGCC_Ca_Na"/>
</dbReference>
<dbReference type="SUPFAM" id="SSF81324">
    <property type="entry name" value="Voltage-gated potassium channels"/>
    <property type="match status" value="1"/>
</dbReference>
<evidence type="ECO:0000313" key="9">
    <source>
        <dbReference type="Proteomes" id="UP000663829"/>
    </source>
</evidence>
<dbReference type="GO" id="GO:0043005">
    <property type="term" value="C:neuron projection"/>
    <property type="evidence" value="ECO:0007669"/>
    <property type="project" value="TreeGrafter"/>
</dbReference>
<evidence type="ECO:0000313" key="7">
    <source>
        <dbReference type="EMBL" id="CAF1448046.1"/>
    </source>
</evidence>
<gene>
    <name evidence="7" type="ORF">GPM918_LOCUS34627</name>
    <name evidence="8" type="ORF">SRO942_LOCUS35330</name>
</gene>
<dbReference type="InterPro" id="IPR027359">
    <property type="entry name" value="Volt_channel_dom_sf"/>
</dbReference>
<dbReference type="GO" id="GO:0005248">
    <property type="term" value="F:voltage-gated sodium channel activity"/>
    <property type="evidence" value="ECO:0007669"/>
    <property type="project" value="TreeGrafter"/>
</dbReference>
<protein>
    <recommendedName>
        <fullName evidence="6">Ion transport domain-containing protein</fullName>
    </recommendedName>
</protein>
<dbReference type="Proteomes" id="UP000663829">
    <property type="component" value="Unassembled WGS sequence"/>
</dbReference>
<name>A0A815PDI6_9BILA</name>
<comment type="caution">
    <text evidence="7">The sequence shown here is derived from an EMBL/GenBank/DDBJ whole genome shotgun (WGS) entry which is preliminary data.</text>
</comment>
<feature type="transmembrane region" description="Helical" evidence="5">
    <location>
        <begin position="274"/>
        <end position="293"/>
    </location>
</feature>
<feature type="domain" description="Ion transport" evidence="6">
    <location>
        <begin position="81"/>
        <end position="142"/>
    </location>
</feature>
<dbReference type="GO" id="GO:0008332">
    <property type="term" value="F:low voltage-gated calcium channel activity"/>
    <property type="evidence" value="ECO:0007669"/>
    <property type="project" value="TreeGrafter"/>
</dbReference>
<dbReference type="Pfam" id="PF00520">
    <property type="entry name" value="Ion_trans"/>
    <property type="match status" value="2"/>
</dbReference>
<sequence length="444" mass="51470">MFHRSKHNTIRFSIVCVRVDYRTNSYYSPPSGESFLCSNIKSKGMTKCSDIPKLTQNNMTCTARFNFTVYSLSDQCVNWNQYYRLCKPSDTNPYNGGISFDNVLYAFITIFQIVSLEGWVDVMYYIQDVSSFWVWIYFVVLVVKTPDRRPSVPRIQINSDDNNDDNLSYYSAFEHDLSPDVPDLIKDVRSSTQKIQSFVSSQNSVRKKNANEKAIANTKNMRPGRYKLFNLKLNRFIETNFFIGAIFVCICLNTLCLSIEYHGQPHLMTQILEYINFGFAVIFLLEMILKLIAMGMFQYIKDPANIFDGLIAIISLTEIYQSNISALRAFRMLRIFRLISFLPGIKRQIAIMVKTINDVAVFFLFLMLFIFMFGVLGSHLFGGHFSAVSGYSVDNRTHIEIKCHCCQCKEFEFYRNQSNIINVRCQTPRTNFDTFFNSLLAVYQ</sequence>
<dbReference type="PANTHER" id="PTHR10037">
    <property type="entry name" value="VOLTAGE-GATED CATION CHANNEL CALCIUM AND SODIUM"/>
    <property type="match status" value="1"/>
</dbReference>
<comment type="subcellular location">
    <subcellularLocation>
        <location evidence="1">Membrane</location>
        <topology evidence="1">Multi-pass membrane protein</topology>
    </subcellularLocation>
</comment>
<dbReference type="EMBL" id="CAJNOQ010019334">
    <property type="protein sequence ID" value="CAF1448046.1"/>
    <property type="molecule type" value="Genomic_DNA"/>
</dbReference>
<dbReference type="PANTHER" id="PTHR10037:SF230">
    <property type="entry name" value="CA[2+]-CHANNEL PROTEIN ALPHA[[1]] SUBUNIT T, ISOFORM F"/>
    <property type="match status" value="1"/>
</dbReference>
<evidence type="ECO:0000256" key="2">
    <source>
        <dbReference type="ARBA" id="ARBA00022692"/>
    </source>
</evidence>
<feature type="domain" description="Ion transport" evidence="6">
    <location>
        <begin position="244"/>
        <end position="444"/>
    </location>
</feature>
<proteinExistence type="predicted"/>
<dbReference type="GO" id="GO:0001518">
    <property type="term" value="C:voltage-gated sodium channel complex"/>
    <property type="evidence" value="ECO:0007669"/>
    <property type="project" value="TreeGrafter"/>
</dbReference>
<evidence type="ECO:0000256" key="4">
    <source>
        <dbReference type="ARBA" id="ARBA00023136"/>
    </source>
</evidence>